<gene>
    <name evidence="2" type="ORF">EXM22_06160</name>
</gene>
<dbReference type="Gene3D" id="3.20.20.210">
    <property type="match status" value="1"/>
</dbReference>
<dbReference type="Proteomes" id="UP000324209">
    <property type="component" value="Chromosome"/>
</dbReference>
<dbReference type="GO" id="GO:0006779">
    <property type="term" value="P:porphyrin-containing compound biosynthetic process"/>
    <property type="evidence" value="ECO:0007669"/>
    <property type="project" value="InterPro"/>
</dbReference>
<dbReference type="InterPro" id="IPR000257">
    <property type="entry name" value="Uroporphyrinogen_deCOase"/>
</dbReference>
<dbReference type="InterPro" id="IPR038071">
    <property type="entry name" value="UROD/MetE-like_sf"/>
</dbReference>
<dbReference type="GO" id="GO:0004853">
    <property type="term" value="F:uroporphyrinogen decarboxylase activity"/>
    <property type="evidence" value="ECO:0007669"/>
    <property type="project" value="InterPro"/>
</dbReference>
<dbReference type="Pfam" id="PF01208">
    <property type="entry name" value="URO-D"/>
    <property type="match status" value="1"/>
</dbReference>
<dbReference type="SUPFAM" id="SSF51726">
    <property type="entry name" value="UROD/MetE-like"/>
    <property type="match status" value="1"/>
</dbReference>
<proteinExistence type="predicted"/>
<organism evidence="2 3">
    <name type="scientific">Oceanispirochaeta crateris</name>
    <dbReference type="NCBI Taxonomy" id="2518645"/>
    <lineage>
        <taxon>Bacteria</taxon>
        <taxon>Pseudomonadati</taxon>
        <taxon>Spirochaetota</taxon>
        <taxon>Spirochaetia</taxon>
        <taxon>Spirochaetales</taxon>
        <taxon>Spirochaetaceae</taxon>
        <taxon>Oceanispirochaeta</taxon>
    </lineage>
</organism>
<dbReference type="AlphaFoldDB" id="A0A5C1QKX3"/>
<keyword evidence="3" id="KW-1185">Reference proteome</keyword>
<dbReference type="EMBL" id="CP036150">
    <property type="protein sequence ID" value="QEN07590.1"/>
    <property type="molecule type" value="Genomic_DNA"/>
</dbReference>
<dbReference type="OrthoDB" id="161361at2"/>
<accession>A0A5C1QKX3</accession>
<dbReference type="PANTHER" id="PTHR47099">
    <property type="entry name" value="METHYLCOBAMIDE:COM METHYLTRANSFERASE MTBA"/>
    <property type="match status" value="1"/>
</dbReference>
<protein>
    <recommendedName>
        <fullName evidence="1">Uroporphyrinogen decarboxylase (URO-D) domain-containing protein</fullName>
    </recommendedName>
</protein>
<evidence type="ECO:0000313" key="2">
    <source>
        <dbReference type="EMBL" id="QEN07590.1"/>
    </source>
</evidence>
<sequence length="401" mass="46303">MFLFFCTAHEKRMFIQMNIENLLKETELNPQAVKEFFSKKYMDENSSGMNSHQRVSLSLNHQEPDRVPFDFWGVPETWDKLFEFFSFTKKNDVLDLLGVDCRIVSPQYCGPELEVLEDGRFYNVWGSLRKIVTNEYSQYEEYAGFPLAEVSSVAQVEQWDKWPRSEYWDWNSIGKEVKEANSQEPRHIRYDIGGIFETAWGVFGLDNFLIALYEKPEVVCAIMDCYTEIFISNFKNLMSKNEGLIDMVYTYDDVATQDGLLMSPDMWRQYILPFHQKLNKVIKEYDVKLIYHSCGAILPLVEALRDEMHIDVLNPLQPAAKGMDMAYIKKTFGDTLAFHGGGDLQKTLPYGSVDEVKEEVKSLCRTLGTGGGYICTSAHYMQADIPLRNILSFFSASRSCH</sequence>
<reference evidence="2 3" key="1">
    <citation type="submission" date="2019-02" db="EMBL/GenBank/DDBJ databases">
        <title>Complete Genome Sequence and Methylome Analysis of free living Spirochaetas.</title>
        <authorList>
            <person name="Fomenkov A."/>
            <person name="Dubinina G."/>
            <person name="Leshcheva N."/>
            <person name="Mikheeva N."/>
            <person name="Grabovich M."/>
            <person name="Vincze T."/>
            <person name="Roberts R.J."/>
        </authorList>
    </citation>
    <scope>NUCLEOTIDE SEQUENCE [LARGE SCALE GENOMIC DNA]</scope>
    <source>
        <strain evidence="2 3">K2</strain>
    </source>
</reference>
<dbReference type="PANTHER" id="PTHR47099:SF1">
    <property type="entry name" value="METHYLCOBAMIDE:COM METHYLTRANSFERASE MTBA"/>
    <property type="match status" value="1"/>
</dbReference>
<feature type="domain" description="Uroporphyrinogen decarboxylase (URO-D)" evidence="1">
    <location>
        <begin position="193"/>
        <end position="398"/>
    </location>
</feature>
<dbReference type="InterPro" id="IPR052024">
    <property type="entry name" value="Methanogen_methyltrans"/>
</dbReference>
<dbReference type="KEGG" id="ock:EXM22_06160"/>
<evidence type="ECO:0000313" key="3">
    <source>
        <dbReference type="Proteomes" id="UP000324209"/>
    </source>
</evidence>
<name>A0A5C1QKX3_9SPIO</name>
<evidence type="ECO:0000259" key="1">
    <source>
        <dbReference type="Pfam" id="PF01208"/>
    </source>
</evidence>